<evidence type="ECO:0000256" key="9">
    <source>
        <dbReference type="ARBA" id="ARBA00080852"/>
    </source>
</evidence>
<keyword evidence="3" id="KW-0507">mRNA processing</keyword>
<dbReference type="EnsemblMetazoa" id="G13517.34">
    <property type="protein sequence ID" value="G13517.34:cds"/>
    <property type="gene ID" value="G13517"/>
</dbReference>
<feature type="compositionally biased region" description="Polar residues" evidence="10">
    <location>
        <begin position="591"/>
        <end position="603"/>
    </location>
</feature>
<dbReference type="Pfam" id="PF23240">
    <property type="entry name" value="HAT_PRP39_N"/>
    <property type="match status" value="1"/>
</dbReference>
<dbReference type="Proteomes" id="UP000005408">
    <property type="component" value="Unassembled WGS sequence"/>
</dbReference>
<comment type="similarity">
    <text evidence="7">Belongs to the PRP39 family.</text>
</comment>
<comment type="subcellular location">
    <subcellularLocation>
        <location evidence="2">Nucleus</location>
    </subcellularLocation>
</comment>
<dbReference type="EMBL" id="JH817871">
    <property type="protein sequence ID" value="EKC20064.1"/>
    <property type="molecule type" value="Genomic_DNA"/>
</dbReference>
<dbReference type="FunCoup" id="K1PML4">
    <property type="interactions" value="1571"/>
</dbReference>
<dbReference type="InterPro" id="IPR011990">
    <property type="entry name" value="TPR-like_helical_dom_sf"/>
</dbReference>
<dbReference type="OMA" id="IISWANL"/>
<dbReference type="HOGENOM" id="CLU_007434_2_0_1"/>
<evidence type="ECO:0000256" key="8">
    <source>
        <dbReference type="ARBA" id="ARBA00067962"/>
    </source>
</evidence>
<comment type="function">
    <text evidence="1">Involved in pre-mRNA splicing.</text>
</comment>
<dbReference type="GO" id="GO:0005685">
    <property type="term" value="C:U1 snRNP"/>
    <property type="evidence" value="ECO:0007669"/>
    <property type="project" value="TreeGrafter"/>
</dbReference>
<evidence type="ECO:0000256" key="7">
    <source>
        <dbReference type="ARBA" id="ARBA00038019"/>
    </source>
</evidence>
<reference evidence="12" key="2">
    <citation type="submission" date="2022-08" db="UniProtKB">
        <authorList>
            <consortium name="EnsemblMetazoa"/>
        </authorList>
    </citation>
    <scope>IDENTIFICATION</scope>
    <source>
        <strain evidence="12">05x7-T-G4-1.051#20</strain>
    </source>
</reference>
<dbReference type="KEGG" id="crg:105343005"/>
<gene>
    <name evidence="11" type="ORF">CGI_10006935</name>
</gene>
<evidence type="ECO:0000256" key="1">
    <source>
        <dbReference type="ARBA" id="ARBA00003777"/>
    </source>
</evidence>
<evidence type="ECO:0000256" key="6">
    <source>
        <dbReference type="ARBA" id="ARBA00023242"/>
    </source>
</evidence>
<dbReference type="PANTHER" id="PTHR17204">
    <property type="entry name" value="PRE-MRNA PROCESSING PROTEIN PRP39-RELATED"/>
    <property type="match status" value="1"/>
</dbReference>
<feature type="region of interest" description="Disordered" evidence="10">
    <location>
        <begin position="230"/>
        <end position="269"/>
    </location>
</feature>
<dbReference type="Gene3D" id="1.25.40.10">
    <property type="entry name" value="Tetratricopeptide repeat domain"/>
    <property type="match status" value="2"/>
</dbReference>
<dbReference type="InterPro" id="IPR003107">
    <property type="entry name" value="HAT"/>
</dbReference>
<evidence type="ECO:0000313" key="11">
    <source>
        <dbReference type="EMBL" id="EKC20064.1"/>
    </source>
</evidence>
<evidence type="ECO:0000256" key="4">
    <source>
        <dbReference type="ARBA" id="ARBA00022737"/>
    </source>
</evidence>
<dbReference type="GO" id="GO:0071004">
    <property type="term" value="C:U2-type prespliceosome"/>
    <property type="evidence" value="ECO:0007669"/>
    <property type="project" value="TreeGrafter"/>
</dbReference>
<dbReference type="InterPro" id="IPR059164">
    <property type="entry name" value="HAT_PRP39_C"/>
</dbReference>
<dbReference type="GO" id="GO:0000395">
    <property type="term" value="P:mRNA 5'-splice site recognition"/>
    <property type="evidence" value="ECO:0007669"/>
    <property type="project" value="TreeGrafter"/>
</dbReference>
<evidence type="ECO:0000256" key="5">
    <source>
        <dbReference type="ARBA" id="ARBA00023187"/>
    </source>
</evidence>
<dbReference type="PANTHER" id="PTHR17204:SF5">
    <property type="entry name" value="PRE-MRNA-PROCESSING FACTOR 39"/>
    <property type="match status" value="1"/>
</dbReference>
<proteinExistence type="inferred from homology"/>
<keyword evidence="5" id="KW-0508">mRNA splicing</keyword>
<sequence length="637" mass="73916">MSLMSGDEAKEEIEEHQVVQGVVEGYEAEGEEVNTELDKYWKAVRDNPGDFTGWTYLLQYVEQEKKLDQARKAYDAFFEHYPYCYGYWKKYADMEKKQSGAEKALEVFERGTKAISLSVELWLHYITFYTEEFGKLENGEEGIRGVFEKAINACGKDFRSDKLWDTYISWEENLIKKTALYDRILQIPTQLYSHHFENFKHHVLSHHPKEILTLDNFLQLRKEVVVGTSELNPEGEGVGDDGPPGEVGPPGEDAPPGMEIEGEKSDDDEAGKLRDRIISVREEIFKKTEDEVSKRWNFEEAIKRPYFHVKPLEKSQLKNWKDYLDFEIEAGDHERVVILFERCMIATALYEDFWLKYAKYMEDHSVEAVRLVYMRACRIHLPKKPYISLAWAAFEERHGNYDLASQILSELDKNVPGLVMVNMRKISLERRKGNTAMAETLFQEYINGASQPEISSFFSIKFARYLLKIIGDTERARATLQSAVEKDRGNIKLYLQLLDLEYQCRPISEENVIKIFASILDCENFPLETKAKMSQRKLEFLEDFCASITTLKESYDEHQKLMKDLHNERKKRPSDAVSSEEPAEKRPKVEATQNGSGDQSQMTGAVDPYYGHWGSYANSGYSYPPQQWGYGQHYYPS</sequence>
<dbReference type="Pfam" id="PF23241">
    <property type="entry name" value="HAT_PRP39_C"/>
    <property type="match status" value="1"/>
</dbReference>
<feature type="region of interest" description="Disordered" evidence="10">
    <location>
        <begin position="565"/>
        <end position="604"/>
    </location>
</feature>
<dbReference type="FunFam" id="1.25.40.10:FF:000091">
    <property type="entry name" value="Pre-mRNA-processing factor 39"/>
    <property type="match status" value="1"/>
</dbReference>
<evidence type="ECO:0000313" key="13">
    <source>
        <dbReference type="Proteomes" id="UP000005408"/>
    </source>
</evidence>
<dbReference type="OrthoDB" id="10265668at2759"/>
<accession>K1PML4</accession>
<dbReference type="GO" id="GO:0000243">
    <property type="term" value="C:commitment complex"/>
    <property type="evidence" value="ECO:0007669"/>
    <property type="project" value="TreeGrafter"/>
</dbReference>
<evidence type="ECO:0000256" key="2">
    <source>
        <dbReference type="ARBA" id="ARBA00004123"/>
    </source>
</evidence>
<dbReference type="SUPFAM" id="SSF48452">
    <property type="entry name" value="TPR-like"/>
    <property type="match status" value="2"/>
</dbReference>
<keyword evidence="13" id="KW-1185">Reference proteome</keyword>
<evidence type="ECO:0000256" key="3">
    <source>
        <dbReference type="ARBA" id="ARBA00022664"/>
    </source>
</evidence>
<evidence type="ECO:0000313" key="12">
    <source>
        <dbReference type="EnsemblMetazoa" id="G13517.34:cds"/>
    </source>
</evidence>
<protein>
    <recommendedName>
        <fullName evidence="8">Pre-mRNA-processing factor 39</fullName>
    </recommendedName>
    <alternativeName>
        <fullName evidence="9">PRP39 homolog</fullName>
    </alternativeName>
</protein>
<evidence type="ECO:0000256" key="10">
    <source>
        <dbReference type="SAM" id="MobiDB-lite"/>
    </source>
</evidence>
<reference evidence="11" key="1">
    <citation type="journal article" date="2012" name="Nature">
        <title>The oyster genome reveals stress adaptation and complexity of shell formation.</title>
        <authorList>
            <person name="Zhang G."/>
            <person name="Fang X."/>
            <person name="Guo X."/>
            <person name="Li L."/>
            <person name="Luo R."/>
            <person name="Xu F."/>
            <person name="Yang P."/>
            <person name="Zhang L."/>
            <person name="Wang X."/>
            <person name="Qi H."/>
            <person name="Xiong Z."/>
            <person name="Que H."/>
            <person name="Xie Y."/>
            <person name="Holland P.W."/>
            <person name="Paps J."/>
            <person name="Zhu Y."/>
            <person name="Wu F."/>
            <person name="Chen Y."/>
            <person name="Wang J."/>
            <person name="Peng C."/>
            <person name="Meng J."/>
            <person name="Yang L."/>
            <person name="Liu J."/>
            <person name="Wen B."/>
            <person name="Zhang N."/>
            <person name="Huang Z."/>
            <person name="Zhu Q."/>
            <person name="Feng Y."/>
            <person name="Mount A."/>
            <person name="Hedgecock D."/>
            <person name="Xu Z."/>
            <person name="Liu Y."/>
            <person name="Domazet-Loso T."/>
            <person name="Du Y."/>
            <person name="Sun X."/>
            <person name="Zhang S."/>
            <person name="Liu B."/>
            <person name="Cheng P."/>
            <person name="Jiang X."/>
            <person name="Li J."/>
            <person name="Fan D."/>
            <person name="Wang W."/>
            <person name="Fu W."/>
            <person name="Wang T."/>
            <person name="Wang B."/>
            <person name="Zhang J."/>
            <person name="Peng Z."/>
            <person name="Li Y."/>
            <person name="Li N."/>
            <person name="Wang J."/>
            <person name="Chen M."/>
            <person name="He Y."/>
            <person name="Tan F."/>
            <person name="Song X."/>
            <person name="Zheng Q."/>
            <person name="Huang R."/>
            <person name="Yang H."/>
            <person name="Du X."/>
            <person name="Chen L."/>
            <person name="Yang M."/>
            <person name="Gaffney P.M."/>
            <person name="Wang S."/>
            <person name="Luo L."/>
            <person name="She Z."/>
            <person name="Ming Y."/>
            <person name="Huang W."/>
            <person name="Zhang S."/>
            <person name="Huang B."/>
            <person name="Zhang Y."/>
            <person name="Qu T."/>
            <person name="Ni P."/>
            <person name="Miao G."/>
            <person name="Wang J."/>
            <person name="Wang Q."/>
            <person name="Steinberg C.E."/>
            <person name="Wang H."/>
            <person name="Li N."/>
            <person name="Qian L."/>
            <person name="Zhang G."/>
            <person name="Li Y."/>
            <person name="Yang H."/>
            <person name="Liu X."/>
            <person name="Wang J."/>
            <person name="Yin Y."/>
            <person name="Wang J."/>
        </authorList>
    </citation>
    <scope>NUCLEOTIDE SEQUENCE [LARGE SCALE GENOMIC DNA]</scope>
    <source>
        <strain evidence="11">05x7-T-G4-1.051#20</strain>
    </source>
</reference>
<organism evidence="11">
    <name type="scientific">Magallana gigas</name>
    <name type="common">Pacific oyster</name>
    <name type="synonym">Crassostrea gigas</name>
    <dbReference type="NCBI Taxonomy" id="29159"/>
    <lineage>
        <taxon>Eukaryota</taxon>
        <taxon>Metazoa</taxon>
        <taxon>Spiralia</taxon>
        <taxon>Lophotrochozoa</taxon>
        <taxon>Mollusca</taxon>
        <taxon>Bivalvia</taxon>
        <taxon>Autobranchia</taxon>
        <taxon>Pteriomorphia</taxon>
        <taxon>Ostreida</taxon>
        <taxon>Ostreoidea</taxon>
        <taxon>Ostreidae</taxon>
        <taxon>Magallana</taxon>
    </lineage>
</organism>
<dbReference type="GO" id="GO:0030627">
    <property type="term" value="F:pre-mRNA 5'-splice site binding"/>
    <property type="evidence" value="ECO:0007669"/>
    <property type="project" value="TreeGrafter"/>
</dbReference>
<keyword evidence="6" id="KW-0539">Nucleus</keyword>
<name>K1PML4_MAGGI</name>
<keyword evidence="4" id="KW-0677">Repeat</keyword>
<dbReference type="SMART" id="SM00386">
    <property type="entry name" value="HAT"/>
    <property type="match status" value="6"/>
</dbReference>
<dbReference type="AlphaFoldDB" id="K1PML4"/>
<dbReference type="FunFam" id="1.25.40.10:FF:000063">
    <property type="entry name" value="Pre-mRNA processing factor 39"/>
    <property type="match status" value="1"/>
</dbReference>